<feature type="transmembrane region" description="Helical" evidence="1">
    <location>
        <begin position="66"/>
        <end position="90"/>
    </location>
</feature>
<keyword evidence="1" id="KW-0812">Transmembrane</keyword>
<keyword evidence="1" id="KW-0472">Membrane</keyword>
<name>A0AAV5AWR9_9FLAO</name>
<evidence type="ECO:0000313" key="5">
    <source>
        <dbReference type="Proteomes" id="UP001208692"/>
    </source>
</evidence>
<feature type="transmembrane region" description="Helical" evidence="1">
    <location>
        <begin position="159"/>
        <end position="181"/>
    </location>
</feature>
<gene>
    <name evidence="2" type="ORF">RCZ15_17480</name>
    <name evidence="3" type="ORF">RCZ16_02460</name>
</gene>
<proteinExistence type="predicted"/>
<reference evidence="2 5" key="1">
    <citation type="submission" date="2021-11" db="EMBL/GenBank/DDBJ databases">
        <title>Draft genome sequence of Capnocytophaga sp. strain KC07075 isolated from cat oral cavity.</title>
        <authorList>
            <person name="Suzuki M."/>
            <person name="Imaoka K."/>
            <person name="Kimura M."/>
            <person name="Morikawa S."/>
            <person name="Maeda K."/>
        </authorList>
    </citation>
    <scope>NUCLEOTIDE SEQUENCE</scope>
    <source>
        <strain evidence="2">KC07075</strain>
        <strain evidence="3 5">KC07079</strain>
    </source>
</reference>
<dbReference type="EMBL" id="BQKB01000007">
    <property type="protein sequence ID" value="GJM51928.1"/>
    <property type="molecule type" value="Genomic_DNA"/>
</dbReference>
<evidence type="ECO:0000256" key="1">
    <source>
        <dbReference type="SAM" id="Phobius"/>
    </source>
</evidence>
<dbReference type="Proteomes" id="UP001207736">
    <property type="component" value="Unassembled WGS sequence"/>
</dbReference>
<dbReference type="EMBL" id="BQKA01000033">
    <property type="protein sequence ID" value="GJM50775.1"/>
    <property type="molecule type" value="Genomic_DNA"/>
</dbReference>
<evidence type="ECO:0000313" key="4">
    <source>
        <dbReference type="Proteomes" id="UP001207736"/>
    </source>
</evidence>
<accession>A0AAV5AWR9</accession>
<keyword evidence="5" id="KW-1185">Reference proteome</keyword>
<evidence type="ECO:0000313" key="2">
    <source>
        <dbReference type="EMBL" id="GJM50775.1"/>
    </source>
</evidence>
<organism evidence="2 4">
    <name type="scientific">Capnocytophaga catalasegens</name>
    <dbReference type="NCBI Taxonomy" id="1004260"/>
    <lineage>
        <taxon>Bacteria</taxon>
        <taxon>Pseudomonadati</taxon>
        <taxon>Bacteroidota</taxon>
        <taxon>Flavobacteriia</taxon>
        <taxon>Flavobacteriales</taxon>
        <taxon>Flavobacteriaceae</taxon>
        <taxon>Capnocytophaga</taxon>
    </lineage>
</organism>
<feature type="transmembrane region" description="Helical" evidence="1">
    <location>
        <begin position="39"/>
        <end position="60"/>
    </location>
</feature>
<dbReference type="AlphaFoldDB" id="A0AAV5AWR9"/>
<feature type="transmembrane region" description="Helical" evidence="1">
    <location>
        <begin position="97"/>
        <end position="120"/>
    </location>
</feature>
<keyword evidence="1" id="KW-1133">Transmembrane helix</keyword>
<sequence>MYQSSIYFFLHFQYNGFILTALTALWVQKLEKISNNIKLTTCYYGVLVGILGTLFLSWTGLFQTQWMYWIGGISAVIWLISLLIMSYLYFQKIKKSVLLSIFVGMLLVKTIFLSLGIFPYVVKRIFFNTDLIISYLHFTFLGVIMFGILYFLKEKLKIILSFWSILIYTIAFLSTEILIFYKGMAIWFGFNLPTNYFNLLFIFSCLYLIVISWTRQIWKMKS</sequence>
<evidence type="ECO:0000313" key="3">
    <source>
        <dbReference type="EMBL" id="GJM51928.1"/>
    </source>
</evidence>
<feature type="transmembrane region" description="Helical" evidence="1">
    <location>
        <begin position="196"/>
        <end position="214"/>
    </location>
</feature>
<comment type="caution">
    <text evidence="2">The sequence shown here is derived from an EMBL/GenBank/DDBJ whole genome shotgun (WGS) entry which is preliminary data.</text>
</comment>
<dbReference type="Proteomes" id="UP001208692">
    <property type="component" value="Unassembled WGS sequence"/>
</dbReference>
<protein>
    <recommendedName>
        <fullName evidence="6">DUF2306 domain-containing protein</fullName>
    </recommendedName>
</protein>
<evidence type="ECO:0008006" key="6">
    <source>
        <dbReference type="Google" id="ProtNLM"/>
    </source>
</evidence>
<feature type="transmembrane region" description="Helical" evidence="1">
    <location>
        <begin position="132"/>
        <end position="152"/>
    </location>
</feature>
<feature type="transmembrane region" description="Helical" evidence="1">
    <location>
        <begin position="6"/>
        <end position="27"/>
    </location>
</feature>